<protein>
    <recommendedName>
        <fullName evidence="5">IPT/TIG domain-containing protein</fullName>
    </recommendedName>
</protein>
<dbReference type="InterPro" id="IPR002909">
    <property type="entry name" value="IPT_dom"/>
</dbReference>
<comment type="caution">
    <text evidence="6">The sequence shown here is derived from an EMBL/GenBank/DDBJ whole genome shotgun (WGS) entry which is preliminary data.</text>
</comment>
<gene>
    <name evidence="6" type="ORF">AYO21_00404</name>
</gene>
<dbReference type="Pfam" id="PF08241">
    <property type="entry name" value="Methyltransf_11"/>
    <property type="match status" value="1"/>
</dbReference>
<feature type="repeat" description="ANK" evidence="3">
    <location>
        <begin position="1014"/>
        <end position="1046"/>
    </location>
</feature>
<dbReference type="Gene3D" id="1.25.40.20">
    <property type="entry name" value="Ankyrin repeat-containing domain"/>
    <property type="match status" value="1"/>
</dbReference>
<dbReference type="SUPFAM" id="SSF48403">
    <property type="entry name" value="Ankyrin repeat"/>
    <property type="match status" value="1"/>
</dbReference>
<dbReference type="OrthoDB" id="71307at2759"/>
<keyword evidence="3" id="KW-0040">ANK repeat</keyword>
<dbReference type="SUPFAM" id="SSF53335">
    <property type="entry name" value="S-adenosyl-L-methionine-dependent methyltransferases"/>
    <property type="match status" value="1"/>
</dbReference>
<keyword evidence="7" id="KW-1185">Reference proteome</keyword>
<dbReference type="SUPFAM" id="SSF81296">
    <property type="entry name" value="E set domains"/>
    <property type="match status" value="1"/>
</dbReference>
<feature type="region of interest" description="Disordered" evidence="4">
    <location>
        <begin position="1101"/>
        <end position="1171"/>
    </location>
</feature>
<dbReference type="Gene3D" id="2.60.40.10">
    <property type="entry name" value="Immunoglobulins"/>
    <property type="match status" value="1"/>
</dbReference>
<feature type="compositionally biased region" description="Polar residues" evidence="4">
    <location>
        <begin position="283"/>
        <end position="302"/>
    </location>
</feature>
<dbReference type="InterPro" id="IPR051422">
    <property type="entry name" value="AlkB_tRNA_MeTrf/Diox"/>
</dbReference>
<feature type="region of interest" description="Disordered" evidence="4">
    <location>
        <begin position="1235"/>
        <end position="1274"/>
    </location>
</feature>
<evidence type="ECO:0000313" key="7">
    <source>
        <dbReference type="Proteomes" id="UP000077002"/>
    </source>
</evidence>
<dbReference type="GeneID" id="34595586"/>
<proteinExistence type="predicted"/>
<dbReference type="PANTHER" id="PTHR13069:SF21">
    <property type="entry name" value="ALKYLATED DNA REPAIR PROTEIN ALKB HOMOLOG 8"/>
    <property type="match status" value="1"/>
</dbReference>
<feature type="repeat" description="ANK" evidence="3">
    <location>
        <begin position="981"/>
        <end position="1013"/>
    </location>
</feature>
<dbReference type="GO" id="GO:0106335">
    <property type="term" value="F:tRNA (5-carboxymethyluridine(34)-5-O)-methyltransferase activity"/>
    <property type="evidence" value="ECO:0007669"/>
    <property type="project" value="TreeGrafter"/>
</dbReference>
<dbReference type="SMART" id="SM00248">
    <property type="entry name" value="ANK"/>
    <property type="match status" value="2"/>
</dbReference>
<evidence type="ECO:0000259" key="5">
    <source>
        <dbReference type="SMART" id="SM00429"/>
    </source>
</evidence>
<reference evidence="6 7" key="1">
    <citation type="submission" date="2016-03" db="EMBL/GenBank/DDBJ databases">
        <title>Draft genome sequence of the Fonsecaea monophora CBS 269.37.</title>
        <authorList>
            <person name="Bombassaro A."/>
            <person name="Vinicius W.A."/>
            <person name="De Hoog S."/>
            <person name="Sun J."/>
            <person name="Souza E.M."/>
            <person name="Raittz R.T."/>
            <person name="Costa F."/>
            <person name="Leao A.C."/>
            <person name="Tadra-Sfeir M.Z."/>
            <person name="Baura V."/>
            <person name="Balsanelli E."/>
            <person name="Pedrosa F.O."/>
            <person name="Moreno L.F."/>
            <person name="Steffens M.B."/>
            <person name="Xi L."/>
            <person name="Bocca A.L."/>
            <person name="Felipe M.S."/>
            <person name="Teixeira M."/>
            <person name="Telles Filho F.Q."/>
            <person name="Azevedo C.M."/>
            <person name="Gomes R."/>
            <person name="Vicente V.A."/>
        </authorList>
    </citation>
    <scope>NUCLEOTIDE SEQUENCE [LARGE SCALE GENOMIC DNA]</scope>
    <source>
        <strain evidence="6 7">CBS 269.37</strain>
    </source>
</reference>
<feature type="region of interest" description="Disordered" evidence="4">
    <location>
        <begin position="747"/>
        <end position="767"/>
    </location>
</feature>
<name>A0A177FMZ0_9EURO</name>
<feature type="compositionally biased region" description="Low complexity" evidence="4">
    <location>
        <begin position="747"/>
        <end position="764"/>
    </location>
</feature>
<feature type="region of interest" description="Disordered" evidence="4">
    <location>
        <begin position="706"/>
        <end position="727"/>
    </location>
</feature>
<dbReference type="PROSITE" id="PS50088">
    <property type="entry name" value="ANK_REPEAT"/>
    <property type="match status" value="2"/>
</dbReference>
<feature type="region of interest" description="Disordered" evidence="4">
    <location>
        <begin position="34"/>
        <end position="114"/>
    </location>
</feature>
<evidence type="ECO:0000256" key="3">
    <source>
        <dbReference type="PROSITE-ProRule" id="PRU00023"/>
    </source>
</evidence>
<evidence type="ECO:0000313" key="6">
    <source>
        <dbReference type="EMBL" id="OAG45056.1"/>
    </source>
</evidence>
<feature type="compositionally biased region" description="Low complexity" evidence="4">
    <location>
        <begin position="72"/>
        <end position="87"/>
    </location>
</feature>
<dbReference type="CDD" id="cd02440">
    <property type="entry name" value="AdoMet_MTases"/>
    <property type="match status" value="1"/>
</dbReference>
<dbReference type="InterPro" id="IPR029063">
    <property type="entry name" value="SAM-dependent_MTases_sf"/>
</dbReference>
<organism evidence="6 7">
    <name type="scientific">Fonsecaea monophora</name>
    <dbReference type="NCBI Taxonomy" id="254056"/>
    <lineage>
        <taxon>Eukaryota</taxon>
        <taxon>Fungi</taxon>
        <taxon>Dikarya</taxon>
        <taxon>Ascomycota</taxon>
        <taxon>Pezizomycotina</taxon>
        <taxon>Eurotiomycetes</taxon>
        <taxon>Chaetothyriomycetidae</taxon>
        <taxon>Chaetothyriales</taxon>
        <taxon>Herpotrichiellaceae</taxon>
        <taxon>Fonsecaea</taxon>
    </lineage>
</organism>
<feature type="compositionally biased region" description="Low complexity" evidence="4">
    <location>
        <begin position="634"/>
        <end position="646"/>
    </location>
</feature>
<feature type="region of interest" description="Disordered" evidence="4">
    <location>
        <begin position="384"/>
        <end position="417"/>
    </location>
</feature>
<dbReference type="RefSeq" id="XP_022517008.1">
    <property type="nucleotide sequence ID" value="XM_022650394.1"/>
</dbReference>
<dbReference type="GO" id="GO:0005737">
    <property type="term" value="C:cytoplasm"/>
    <property type="evidence" value="ECO:0007669"/>
    <property type="project" value="TreeGrafter"/>
</dbReference>
<feature type="region of interest" description="Disordered" evidence="4">
    <location>
        <begin position="283"/>
        <end position="304"/>
    </location>
</feature>
<accession>A0A177FMZ0</accession>
<sequence>MASAQDDDMYLFQNALGQTPAFAGQDFDAFLETPLPDLDQTTSPPGFLNPNDLTIKREVDSFSPLPHNDAFARTSRGSASGSSSSSSEDPADRTRHMSAASTASPPAHEVVQSNWGSGINGFSISSDDNLFEDTAMAGLDQDFEASNQQMASDFDFDTAASTPSGFDPADKRNKIKRTIMNQPFNRQVDFSKFGKQAPTAQLPNGQPQFFFAGSREASPLNAMLPSAQGQSPWSKHSPSSGLEETFNHITMNGDSPGNATFSPNLQFSSTGFSFDADSSATPSTFTKDISSPPSTVNSTEGSPTLIVHPTSLKSRVETQIPIKMTLSPLPPGVKKLRLPRHTVSKPKFLAKPEVPRSSEILELHTSLVCTSAMQDRVKLQRALARARGEDPGPYARSSPASVESSTSKDDEDKPLNGGEVRICAGCIQRERKRASRKKQKKPEEEELFQRDEERRVVVFNTNEIKEWVEAPRETSGSEAQNASSSAAVQVELPMRIACYCRHQNEKMGFQVIFTIKDCRDKVIAQAMTNAIMITDDHKTHNPPAVIPNQQAPLPTPGPQLPGAGVFSSTDHEVQPQTQVINAKMSRQAYSMTDLHALQQTFTPNFPLAPANTPYAIPATASSQALANFAPRNLSRPASPSGPSGPTSKRRKQSGSGKLPSGLTMTRLDTSQVLPGASTMPNTAASSPYAPNMASYIGPNDRAFAMPATRPAPYGNSPPTPNGVEPSFAANINRSVSHENLPRQVMISAPPSRQPSRPGSPGSARNSFGAADAAFGQAVSNQLMAQPARRPPPLIHKLVPAEGSVTGGTEVTLLGNGFYQGLEVMFGDTEATTTTFWGEKCLNCIAPPALQPGVVPVVFKHDHPQYSPVPQQSQTRPSLFTYVDDRELEMFRLALRTLGKQLQHPTDDPYSAAQQLLQGQPHSMWLAHGSYGLGGGHQRMHGHMAGGPMDTLELEAMMLQVLEQMDSQRLFRAPKFDLCRPSGLTLLHLAASLGLTRFVAGLLSRGADPNIVDNNGHTPMHHAAMNGHTHVIHRLRLTGANHKARSIRHFTPADLATSLLAYQATISPMEHYRSRSAGGTPMRLHSRSSSSLRSFWENASSHYATSDTDGSDVSDDFDDETPTRVTSEEPDLSQVLGQRNRKQAVSVPPSRRGSMPPTTSQASSFPPENVPSAAPAMAPSAFMLAWRDHLVAQLQQFNENAQSVMPSLANLNGPLAAIQEYQAYPMMRRVSALFPQRSGSRQLQPGQREGWWETLTGRSSPSAPSSPPAYSDLYPEAKEGTDQDWSIKKASTLQAVTDAAADLQFEQQTASENAEGSTTSGNATALIRKPIEKVELSRDRKLFFFWIPLLAIVLALMIRNSGITDIFAFSSSRTQPLANQEAVSSLFLGRQSDTKIRAALRLLNQRSKSAQFGACTFSTIQAFLPRGRPDSTTAVHDPWDRHTTSTSESHRYDYSGNVCCPKYTSSTALPVHVGRVKVSVTAASNPSPDTRVRPEDCVAMDSTLEYEKKHVHEVYEDIASHFSSTRYKPWPVVDQFLRRLPPGSVGLDVGCGNGKNLTVNKDVFIIASDRSNALVEIAHRRPPHSAIVADTLSLPHPSDLFDFAISIAVIHHLSSNARRVQAIREILQTLRPPSKSHRGGGEREGGGQALIFVWALEQKGSRRGWDRGHEQDVLVPWVLKPDVASKSKSEAQMPDPPISVTYHRYYHLYRDGELQEDAIAAGARVVESGYDRDNWWIILSRQD</sequence>
<dbReference type="Gene3D" id="3.40.50.150">
    <property type="entry name" value="Vaccinia Virus protein VP39"/>
    <property type="match status" value="1"/>
</dbReference>
<evidence type="ECO:0000256" key="2">
    <source>
        <dbReference type="ARBA" id="ARBA00022679"/>
    </source>
</evidence>
<dbReference type="GO" id="GO:0008757">
    <property type="term" value="F:S-adenosylmethionine-dependent methyltransferase activity"/>
    <property type="evidence" value="ECO:0007669"/>
    <property type="project" value="InterPro"/>
</dbReference>
<dbReference type="PROSITE" id="PS50297">
    <property type="entry name" value="ANK_REP_REGION"/>
    <property type="match status" value="2"/>
</dbReference>
<dbReference type="Pfam" id="PF12796">
    <property type="entry name" value="Ank_2"/>
    <property type="match status" value="1"/>
</dbReference>
<feature type="compositionally biased region" description="Acidic residues" evidence="4">
    <location>
        <begin position="1108"/>
        <end position="1119"/>
    </location>
</feature>
<keyword evidence="1" id="KW-0489">Methyltransferase</keyword>
<dbReference type="GO" id="GO:0005634">
    <property type="term" value="C:nucleus"/>
    <property type="evidence" value="ECO:0007669"/>
    <property type="project" value="TreeGrafter"/>
</dbReference>
<feature type="compositionally biased region" description="Polar residues" evidence="4">
    <location>
        <begin position="1155"/>
        <end position="1165"/>
    </location>
</feature>
<dbReference type="SMART" id="SM00429">
    <property type="entry name" value="IPT"/>
    <property type="match status" value="1"/>
</dbReference>
<dbReference type="GO" id="GO:0030488">
    <property type="term" value="P:tRNA methylation"/>
    <property type="evidence" value="ECO:0007669"/>
    <property type="project" value="TreeGrafter"/>
</dbReference>
<dbReference type="InterPro" id="IPR002110">
    <property type="entry name" value="Ankyrin_rpt"/>
</dbReference>
<evidence type="ECO:0000256" key="4">
    <source>
        <dbReference type="SAM" id="MobiDB-lite"/>
    </source>
</evidence>
<dbReference type="GO" id="GO:0002098">
    <property type="term" value="P:tRNA wobble uridine modification"/>
    <property type="evidence" value="ECO:0007669"/>
    <property type="project" value="TreeGrafter"/>
</dbReference>
<dbReference type="CDD" id="cd00102">
    <property type="entry name" value="IPT"/>
    <property type="match status" value="1"/>
</dbReference>
<evidence type="ECO:0000256" key="1">
    <source>
        <dbReference type="ARBA" id="ARBA00022603"/>
    </source>
</evidence>
<dbReference type="PANTHER" id="PTHR13069">
    <property type="entry name" value="ALKYLATED DNA REPAIR PROTEIN ALKB HOMOLOG 8"/>
    <property type="match status" value="1"/>
</dbReference>
<feature type="domain" description="IPT/TIG" evidence="5">
    <location>
        <begin position="791"/>
        <end position="882"/>
    </location>
</feature>
<dbReference type="Proteomes" id="UP000077002">
    <property type="component" value="Unassembled WGS sequence"/>
</dbReference>
<dbReference type="Pfam" id="PF25603">
    <property type="entry name" value="SPT23_MGA2_DBD"/>
    <property type="match status" value="2"/>
</dbReference>
<dbReference type="Pfam" id="PF01833">
    <property type="entry name" value="TIG"/>
    <property type="match status" value="1"/>
</dbReference>
<feature type="region of interest" description="Disordered" evidence="4">
    <location>
        <begin position="631"/>
        <end position="666"/>
    </location>
</feature>
<dbReference type="InterPro" id="IPR057962">
    <property type="entry name" value="SPT23_MGA2_DBD"/>
</dbReference>
<dbReference type="InterPro" id="IPR013216">
    <property type="entry name" value="Methyltransf_11"/>
</dbReference>
<keyword evidence="2" id="KW-0808">Transferase</keyword>
<dbReference type="InterPro" id="IPR013783">
    <property type="entry name" value="Ig-like_fold"/>
</dbReference>
<dbReference type="GO" id="GO:0000049">
    <property type="term" value="F:tRNA binding"/>
    <property type="evidence" value="ECO:0007669"/>
    <property type="project" value="TreeGrafter"/>
</dbReference>
<dbReference type="EMBL" id="LVKK01000002">
    <property type="protein sequence ID" value="OAG45056.1"/>
    <property type="molecule type" value="Genomic_DNA"/>
</dbReference>
<dbReference type="InterPro" id="IPR014756">
    <property type="entry name" value="Ig_E-set"/>
</dbReference>
<dbReference type="InterPro" id="IPR036770">
    <property type="entry name" value="Ankyrin_rpt-contain_sf"/>
</dbReference>